<dbReference type="CDD" id="cd03801">
    <property type="entry name" value="GT4_PimA-like"/>
    <property type="match status" value="1"/>
</dbReference>
<proteinExistence type="predicted"/>
<dbReference type="Pfam" id="PF00535">
    <property type="entry name" value="Glycos_transf_2"/>
    <property type="match status" value="1"/>
</dbReference>
<evidence type="ECO:0000313" key="4">
    <source>
        <dbReference type="Proteomes" id="UP000192940"/>
    </source>
</evidence>
<reference evidence="3 4" key="1">
    <citation type="submission" date="2017-04" db="EMBL/GenBank/DDBJ databases">
        <authorList>
            <person name="Afonso C.L."/>
            <person name="Miller P.J."/>
            <person name="Scott M.A."/>
            <person name="Spackman E."/>
            <person name="Goraichik I."/>
            <person name="Dimitrov K.M."/>
            <person name="Suarez D.L."/>
            <person name="Swayne D.E."/>
        </authorList>
    </citation>
    <scope>NUCLEOTIDE SEQUENCE [LARGE SCALE GENOMIC DNA]</scope>
    <source>
        <strain evidence="3 4">N3/975</strain>
    </source>
</reference>
<feature type="domain" description="Glycosyltransferase 2-like" evidence="2">
    <location>
        <begin position="124"/>
        <end position="226"/>
    </location>
</feature>
<protein>
    <submittedName>
        <fullName evidence="3">Glycosyltransferase involved in cell wall bisynthesis</fullName>
    </submittedName>
</protein>
<dbReference type="Gene3D" id="3.90.550.10">
    <property type="entry name" value="Spore Coat Polysaccharide Biosynthesis Protein SpsA, Chain A"/>
    <property type="match status" value="2"/>
</dbReference>
<dbReference type="STRING" id="1313296.SAMN05661091_0414"/>
<name>A0A1X7GDZ6_9BACL</name>
<dbReference type="RefSeq" id="WP_208917548.1">
    <property type="nucleotide sequence ID" value="NZ_LT840184.1"/>
</dbReference>
<dbReference type="GO" id="GO:0016757">
    <property type="term" value="F:glycosyltransferase activity"/>
    <property type="evidence" value="ECO:0007669"/>
    <property type="project" value="InterPro"/>
</dbReference>
<gene>
    <name evidence="3" type="ORF">SAMN05661091_0414</name>
</gene>
<feature type="domain" description="Glycosyl transferase family 1" evidence="1">
    <location>
        <begin position="813"/>
        <end position="980"/>
    </location>
</feature>
<dbReference type="Proteomes" id="UP000192940">
    <property type="component" value="Chromosome I"/>
</dbReference>
<keyword evidence="4" id="KW-1185">Reference proteome</keyword>
<dbReference type="PANTHER" id="PTHR43685:SF2">
    <property type="entry name" value="GLYCOSYLTRANSFERASE 2-LIKE DOMAIN-CONTAINING PROTEIN"/>
    <property type="match status" value="1"/>
</dbReference>
<keyword evidence="3" id="KW-0808">Transferase</keyword>
<dbReference type="InterPro" id="IPR050834">
    <property type="entry name" value="Glycosyltransf_2"/>
</dbReference>
<dbReference type="Pfam" id="PF00534">
    <property type="entry name" value="Glycos_transf_1"/>
    <property type="match status" value="1"/>
</dbReference>
<dbReference type="AlphaFoldDB" id="A0A1X7GDZ6"/>
<dbReference type="PANTHER" id="PTHR43685">
    <property type="entry name" value="GLYCOSYLTRANSFERASE"/>
    <property type="match status" value="1"/>
</dbReference>
<evidence type="ECO:0000259" key="2">
    <source>
        <dbReference type="Pfam" id="PF00535"/>
    </source>
</evidence>
<dbReference type="Pfam" id="PF16994">
    <property type="entry name" value="Glyco_trans_4_5"/>
    <property type="match status" value="1"/>
</dbReference>
<dbReference type="Gene3D" id="3.40.50.2000">
    <property type="entry name" value="Glycogen Phosphorylase B"/>
    <property type="match status" value="1"/>
</dbReference>
<dbReference type="EMBL" id="LT840184">
    <property type="protein sequence ID" value="SMF68211.1"/>
    <property type="molecule type" value="Genomic_DNA"/>
</dbReference>
<dbReference type="InterPro" id="IPR041693">
    <property type="entry name" value="Glyco_trans_4_5"/>
</dbReference>
<accession>A0A1X7GDZ6</accession>
<evidence type="ECO:0000259" key="1">
    <source>
        <dbReference type="Pfam" id="PF00534"/>
    </source>
</evidence>
<evidence type="ECO:0000313" key="3">
    <source>
        <dbReference type="EMBL" id="SMF68211.1"/>
    </source>
</evidence>
<dbReference type="InterPro" id="IPR001296">
    <property type="entry name" value="Glyco_trans_1"/>
</dbReference>
<organism evidence="3 4">
    <name type="scientific">Paenibacillus uliginis N3/975</name>
    <dbReference type="NCBI Taxonomy" id="1313296"/>
    <lineage>
        <taxon>Bacteria</taxon>
        <taxon>Bacillati</taxon>
        <taxon>Bacillota</taxon>
        <taxon>Bacilli</taxon>
        <taxon>Bacillales</taxon>
        <taxon>Paenibacillaceae</taxon>
        <taxon>Paenibacillus</taxon>
    </lineage>
</organism>
<dbReference type="SUPFAM" id="SSF53448">
    <property type="entry name" value="Nucleotide-diphospho-sugar transferases"/>
    <property type="match status" value="2"/>
</dbReference>
<dbReference type="InterPro" id="IPR001173">
    <property type="entry name" value="Glyco_trans_2-like"/>
</dbReference>
<dbReference type="SUPFAM" id="SSF53756">
    <property type="entry name" value="UDP-Glycosyltransferase/glycogen phosphorylase"/>
    <property type="match status" value="1"/>
</dbReference>
<sequence length="1011" mass="115452">MNKINQFYNFIIDVFKILFNGDKRKVIFRKAYAIFKEFGLIGFVRAIKNKVNKRQLLDGIVIKEEGEMEGLPYSGPVFIAGDNTGRKLFRQQQEEYSEAIIGQMTEELEKKVCFSIVLILGRTEISMLKRTLKSIQSQIYGQWELWTVDMGSKDRRGVNLLSGEAEKDSRIHLLELNGQKMEKAEAYNLALSKASGAYVIFMHPGDQLTPDALFWAAKSLDDGEDVDLLFSDECHVDERGNCFNFFFKPTWSPLLMVRSPYPGNLSVFRKAALQECGEFDKGFDSCALYEMILRLSNCGGEIRHIERILYLTYAMEKTEIVRRREKSSRIKALSQHMWRMNYPASVYERDGHNFISKRRSETPLVSVIIATDHAIDIMSSLPQLLRDTAYPNYEIVIVANSELSEEIGEAMPGLGERLILLPYDGPLNNSKKYNLGAATAKGEYLVFLSDNMYIAQRDWLNHLLDILDFPGVGAVSPAVIDSEGRAVYMGGRIGQHGGKLYESTFLGQSFYSNDDRALTLHISREASVLSKYCFSVRKEVFFQVGGLNDKDTWNRYFELDFSFRIQDENLRCAFVSTSVLYHNVRPDVENNSPRDRAYLYIIKQWHAYLERDILFTDSMLQYSTDCDNLPNRLLLPKSLLKGEKGNILLISHELSRTGSPQVVFEAAKVLKDQGYFPVVASPEDGPLSRDILAEKIPVIIDQDLSKYRAYRPNEVPKSISLGIDDLLRNFDLVIVASIVSHNFINCYNGSDIPFLWWIHDGGTGYSFLENYLPKHLKSNVSVYCGGRYAQEMLEKSRPKYYSEVLLYGVKDWADMKKIIVQREKIRFLFPATFEIRKNQLLLLEAIGMLPEAITEKADFLLIGKVGDELYYRSVENKANELANVRLSGPVPYDKLMDIYCETACVVVPSIDDPMPVVLAEAMMMSKIVLCSDMTGTARYIEDGVNGFLFSSKNASELKEKLEYVIGNFDTMNDVRKAGRKTYEQYFSQEIFTENLVSVVEKNIIRFTEDNK</sequence>
<dbReference type="InterPro" id="IPR029044">
    <property type="entry name" value="Nucleotide-diphossugar_trans"/>
</dbReference>